<organism evidence="1">
    <name type="scientific">Salmonella enterica subsp. enterica serovar Stanley</name>
    <dbReference type="NCBI Taxonomy" id="192953"/>
    <lineage>
        <taxon>Bacteria</taxon>
        <taxon>Pseudomonadati</taxon>
        <taxon>Pseudomonadota</taxon>
        <taxon>Gammaproteobacteria</taxon>
        <taxon>Enterobacterales</taxon>
        <taxon>Enterobacteriaceae</taxon>
        <taxon>Salmonella</taxon>
    </lineage>
</organism>
<dbReference type="EMBL" id="DAASZU010000032">
    <property type="protein sequence ID" value="HAE7710286.1"/>
    <property type="molecule type" value="Genomic_DNA"/>
</dbReference>
<comment type="caution">
    <text evidence="1">The sequence shown here is derived from an EMBL/GenBank/DDBJ whole genome shotgun (WGS) entry which is preliminary data.</text>
</comment>
<name>A0A736URL8_SALET</name>
<protein>
    <submittedName>
        <fullName evidence="1">Uncharacterized protein</fullName>
    </submittedName>
</protein>
<reference evidence="1" key="2">
    <citation type="submission" date="2018-07" db="EMBL/GenBank/DDBJ databases">
        <authorList>
            <consortium name="NCBI Pathogen Detection Project"/>
        </authorList>
    </citation>
    <scope>NUCLEOTIDE SEQUENCE</scope>
    <source>
        <strain evidence="1">13-5160</strain>
    </source>
</reference>
<dbReference type="AlphaFoldDB" id="A0A736URL8"/>
<proteinExistence type="predicted"/>
<sequence>MKKLIEEVAIACNVSERKLRTLLVEVGLLELLNNARRLQAGEAFKEKRILFQGEPIPAKYFKQAYENLLED</sequence>
<gene>
    <name evidence="1" type="ORF">G4P45_004783</name>
</gene>
<accession>A0A736URL8</accession>
<evidence type="ECO:0000313" key="1">
    <source>
        <dbReference type="EMBL" id="HAE7710286.1"/>
    </source>
</evidence>
<reference evidence="1" key="1">
    <citation type="journal article" date="2018" name="Genome Biol.">
        <title>SKESA: strategic k-mer extension for scrupulous assemblies.</title>
        <authorList>
            <person name="Souvorov A."/>
            <person name="Agarwala R."/>
            <person name="Lipman D.J."/>
        </authorList>
    </citation>
    <scope>NUCLEOTIDE SEQUENCE</scope>
    <source>
        <strain evidence="1">13-5160</strain>
    </source>
</reference>